<accession>A0A0B6YVP7</accession>
<dbReference type="InterPro" id="IPR036236">
    <property type="entry name" value="Znf_C2H2_sf"/>
</dbReference>
<evidence type="ECO:0000256" key="2">
    <source>
        <dbReference type="ARBA" id="ARBA00022771"/>
    </source>
</evidence>
<reference evidence="6" key="1">
    <citation type="submission" date="2014-12" db="EMBL/GenBank/DDBJ databases">
        <title>Insight into the proteome of Arion vulgaris.</title>
        <authorList>
            <person name="Aradska J."/>
            <person name="Bulat T."/>
            <person name="Smidak R."/>
            <person name="Sarate P."/>
            <person name="Gangsoo J."/>
            <person name="Sialana F."/>
            <person name="Bilban M."/>
            <person name="Lubec G."/>
        </authorList>
    </citation>
    <scope>NUCLEOTIDE SEQUENCE</scope>
    <source>
        <tissue evidence="6">Skin</tissue>
    </source>
</reference>
<dbReference type="Pfam" id="PF04851">
    <property type="entry name" value="ResIII"/>
    <property type="match status" value="1"/>
</dbReference>
<dbReference type="Gene3D" id="3.40.50.300">
    <property type="entry name" value="P-loop containing nucleotide triphosphate hydrolases"/>
    <property type="match status" value="1"/>
</dbReference>
<keyword evidence="3" id="KW-0862">Zinc</keyword>
<evidence type="ECO:0000259" key="5">
    <source>
        <dbReference type="PROSITE" id="PS51192"/>
    </source>
</evidence>
<dbReference type="GO" id="GO:0005737">
    <property type="term" value="C:cytoplasm"/>
    <property type="evidence" value="ECO:0007669"/>
    <property type="project" value="TreeGrafter"/>
</dbReference>
<keyword evidence="1" id="KW-0479">Metal-binding</keyword>
<dbReference type="GO" id="GO:0003677">
    <property type="term" value="F:DNA binding"/>
    <property type="evidence" value="ECO:0007669"/>
    <property type="project" value="InterPro"/>
</dbReference>
<feature type="non-terminal residue" evidence="6">
    <location>
        <position position="450"/>
    </location>
</feature>
<feature type="domain" description="Helicase ATP-binding" evidence="5">
    <location>
        <begin position="270"/>
        <end position="450"/>
    </location>
</feature>
<dbReference type="PANTHER" id="PTHR14074">
    <property type="entry name" value="HELICASE WITH DEATH DOMAIN-RELATED"/>
    <property type="match status" value="1"/>
</dbReference>
<dbReference type="PROSITE" id="PS00028">
    <property type="entry name" value="ZINC_FINGER_C2H2_1"/>
    <property type="match status" value="1"/>
</dbReference>
<dbReference type="Gene3D" id="3.30.160.60">
    <property type="entry name" value="Classic Zinc Finger"/>
    <property type="match status" value="1"/>
</dbReference>
<sequence>HQPSSNGSSQLYTDMWQMLGAGTGGGHKTGLGSQTTSSRDSGSRNSGSALANSSSGQTNANNGTDTHGNRPDSQSVLDNKAYISLEDNSVQEETSTGHRGMNYGSENGNFTGSDILGAIVTMSRPHGQNRNRGNDRNKSDVLSLNKKEIDDTFDDGGEMEEDRDNFNIVEDEPISQMVEPEIETPRMKPTRSNKPGLPFCCTVCKKYMNTREAFEAHIRGKNHLYLLSTIPAPVRQLDPIHKTCNNLVDRICNMINKKLKILPRSYQIELVEKAMAGDCIIYLPTGTGKTLVAVLTMGLMLQENPSRPVLFLVDKVLLVMQQARYILNHFSGILFKRYDSDQNRIVNRELRVKTICGGLTNKSDLPIWKHDVVVTTAAYCYNMLKSNLIRWEDFSLVVLDEVHHCNKGHPYLKVMGSYHCVIPEPSRAKVLGLTASPAGKSTVDQTYVML</sequence>
<dbReference type="SUPFAM" id="SSF57667">
    <property type="entry name" value="beta-beta-alpha zinc fingers"/>
    <property type="match status" value="1"/>
</dbReference>
<feature type="region of interest" description="Disordered" evidence="4">
    <location>
        <begin position="1"/>
        <end position="75"/>
    </location>
</feature>
<organism evidence="6">
    <name type="scientific">Arion vulgaris</name>
    <dbReference type="NCBI Taxonomy" id="1028688"/>
    <lineage>
        <taxon>Eukaryota</taxon>
        <taxon>Metazoa</taxon>
        <taxon>Spiralia</taxon>
        <taxon>Lophotrochozoa</taxon>
        <taxon>Mollusca</taxon>
        <taxon>Gastropoda</taxon>
        <taxon>Heterobranchia</taxon>
        <taxon>Euthyneura</taxon>
        <taxon>Panpulmonata</taxon>
        <taxon>Eupulmonata</taxon>
        <taxon>Stylommatophora</taxon>
        <taxon>Helicina</taxon>
        <taxon>Arionoidea</taxon>
        <taxon>Arionidae</taxon>
        <taxon>Arion</taxon>
    </lineage>
</organism>
<feature type="region of interest" description="Disordered" evidence="4">
    <location>
        <begin position="88"/>
        <end position="109"/>
    </location>
</feature>
<evidence type="ECO:0000313" key="6">
    <source>
        <dbReference type="EMBL" id="CEK59515.1"/>
    </source>
</evidence>
<dbReference type="GO" id="GO:0005524">
    <property type="term" value="F:ATP binding"/>
    <property type="evidence" value="ECO:0007669"/>
    <property type="project" value="InterPro"/>
</dbReference>
<dbReference type="InterPro" id="IPR014001">
    <property type="entry name" value="Helicase_ATP-bd"/>
</dbReference>
<evidence type="ECO:0000256" key="3">
    <source>
        <dbReference type="ARBA" id="ARBA00022833"/>
    </source>
</evidence>
<dbReference type="GO" id="GO:0016787">
    <property type="term" value="F:hydrolase activity"/>
    <property type="evidence" value="ECO:0007669"/>
    <property type="project" value="InterPro"/>
</dbReference>
<feature type="compositionally biased region" description="Low complexity" evidence="4">
    <location>
        <begin position="37"/>
        <end position="56"/>
    </location>
</feature>
<dbReference type="SMART" id="SM00487">
    <property type="entry name" value="DEXDc"/>
    <property type="match status" value="1"/>
</dbReference>
<dbReference type="GO" id="GO:0008270">
    <property type="term" value="F:zinc ion binding"/>
    <property type="evidence" value="ECO:0007669"/>
    <property type="project" value="UniProtKB-KW"/>
</dbReference>
<dbReference type="AlphaFoldDB" id="A0A0B6YVP7"/>
<dbReference type="Pfam" id="PF12171">
    <property type="entry name" value="zf-C2H2_jaz"/>
    <property type="match status" value="1"/>
</dbReference>
<dbReference type="InterPro" id="IPR003604">
    <property type="entry name" value="Matrin/U1-like-C_Znf_C2H2"/>
</dbReference>
<dbReference type="InterPro" id="IPR006935">
    <property type="entry name" value="Helicase/UvrB_N"/>
</dbReference>
<proteinExistence type="predicted"/>
<dbReference type="EMBL" id="HACG01012650">
    <property type="protein sequence ID" value="CEK59515.1"/>
    <property type="molecule type" value="Transcribed_RNA"/>
</dbReference>
<dbReference type="InterPro" id="IPR027417">
    <property type="entry name" value="P-loop_NTPase"/>
</dbReference>
<feature type="compositionally biased region" description="Polar residues" evidence="4">
    <location>
        <begin position="57"/>
        <end position="75"/>
    </location>
</feature>
<dbReference type="PANTHER" id="PTHR14074:SF16">
    <property type="entry name" value="ANTIVIRAL INNATE IMMUNE RESPONSE RECEPTOR RIG-I"/>
    <property type="match status" value="1"/>
</dbReference>
<name>A0A0B6YVP7_9EUPU</name>
<keyword evidence="2" id="KW-0863">Zinc-finger</keyword>
<gene>
    <name evidence="6" type="primary">ORF36575</name>
</gene>
<dbReference type="InterPro" id="IPR013087">
    <property type="entry name" value="Znf_C2H2_type"/>
</dbReference>
<dbReference type="SUPFAM" id="SSF52540">
    <property type="entry name" value="P-loop containing nucleoside triphosphate hydrolases"/>
    <property type="match status" value="1"/>
</dbReference>
<dbReference type="PROSITE" id="PS51192">
    <property type="entry name" value="HELICASE_ATP_BIND_1"/>
    <property type="match status" value="1"/>
</dbReference>
<feature type="compositionally biased region" description="Polar residues" evidence="4">
    <location>
        <begin position="1"/>
        <end position="12"/>
    </location>
</feature>
<feature type="non-terminal residue" evidence="6">
    <location>
        <position position="1"/>
    </location>
</feature>
<protein>
    <recommendedName>
        <fullName evidence="5">Helicase ATP-binding domain-containing protein</fullName>
    </recommendedName>
</protein>
<dbReference type="InterPro" id="IPR051363">
    <property type="entry name" value="RLR_Helicase"/>
</dbReference>
<evidence type="ECO:0000256" key="1">
    <source>
        <dbReference type="ARBA" id="ARBA00022723"/>
    </source>
</evidence>
<evidence type="ECO:0000256" key="4">
    <source>
        <dbReference type="SAM" id="MobiDB-lite"/>
    </source>
</evidence>
<dbReference type="InterPro" id="IPR022755">
    <property type="entry name" value="Znf_C2H2_jaz"/>
</dbReference>
<dbReference type="SMART" id="SM00451">
    <property type="entry name" value="ZnF_U1"/>
    <property type="match status" value="1"/>
</dbReference>